<evidence type="ECO:0000256" key="4">
    <source>
        <dbReference type="ARBA" id="ARBA00022448"/>
    </source>
</evidence>
<comment type="caution">
    <text evidence="16">The sequence shown here is derived from an EMBL/GenBank/DDBJ whole genome shotgun (WGS) entry which is preliminary data.</text>
</comment>
<dbReference type="Gene3D" id="1.20.120.1380">
    <property type="entry name" value="Flagellar FlhF biosynthesis protein, N domain"/>
    <property type="match status" value="1"/>
</dbReference>
<evidence type="ECO:0000256" key="3">
    <source>
        <dbReference type="ARBA" id="ARBA00014919"/>
    </source>
</evidence>
<protein>
    <recommendedName>
        <fullName evidence="3 13">Flagellar biosynthesis protein FlhF</fullName>
    </recommendedName>
</protein>
<keyword evidence="16" id="KW-0282">Flagellum</keyword>
<evidence type="ECO:0000256" key="10">
    <source>
        <dbReference type="ARBA" id="ARBA00023136"/>
    </source>
</evidence>
<evidence type="ECO:0000313" key="17">
    <source>
        <dbReference type="Proteomes" id="UP001165542"/>
    </source>
</evidence>
<keyword evidence="9" id="KW-0342">GTP-binding</keyword>
<dbReference type="SMART" id="SM00962">
    <property type="entry name" value="SRP54"/>
    <property type="match status" value="1"/>
</dbReference>
<evidence type="ECO:0000259" key="15">
    <source>
        <dbReference type="SMART" id="SM00962"/>
    </source>
</evidence>
<keyword evidence="16" id="KW-0966">Cell projection</keyword>
<keyword evidence="7" id="KW-1005">Bacterial flagellum biogenesis</keyword>
<dbReference type="InterPro" id="IPR027417">
    <property type="entry name" value="P-loop_NTPase"/>
</dbReference>
<dbReference type="Pfam" id="PF00448">
    <property type="entry name" value="SRP54"/>
    <property type="match status" value="1"/>
</dbReference>
<dbReference type="PANTHER" id="PTHR43134:SF3">
    <property type="entry name" value="FLAGELLAR BIOSYNTHESIS PROTEIN FLHF"/>
    <property type="match status" value="1"/>
</dbReference>
<dbReference type="InterPro" id="IPR047040">
    <property type="entry name" value="FlhF__GTPase_dom"/>
</dbReference>
<keyword evidence="6" id="KW-0547">Nucleotide-binding</keyword>
<evidence type="ECO:0000256" key="13">
    <source>
        <dbReference type="NCBIfam" id="TIGR03499"/>
    </source>
</evidence>
<dbReference type="SMART" id="SM00382">
    <property type="entry name" value="AAA"/>
    <property type="match status" value="1"/>
</dbReference>
<evidence type="ECO:0000256" key="12">
    <source>
        <dbReference type="ARBA" id="ARBA00025337"/>
    </source>
</evidence>
<keyword evidence="11" id="KW-1006">Bacterial flagellum protein export</keyword>
<dbReference type="NCBIfam" id="TIGR03499">
    <property type="entry name" value="FlhF"/>
    <property type="match status" value="1"/>
</dbReference>
<dbReference type="RefSeq" id="WP_259036778.1">
    <property type="nucleotide sequence ID" value="NZ_JAJISC010000006.1"/>
</dbReference>
<dbReference type="Proteomes" id="UP001165542">
    <property type="component" value="Unassembled WGS sequence"/>
</dbReference>
<keyword evidence="5" id="KW-1003">Cell membrane</keyword>
<dbReference type="SUPFAM" id="SSF52540">
    <property type="entry name" value="P-loop containing nucleoside triphosphate hydrolases"/>
    <property type="match status" value="1"/>
</dbReference>
<comment type="function">
    <text evidence="12">Necessary for flagellar biosynthesis. May be involved in translocation of the flagellum.</text>
</comment>
<evidence type="ECO:0000313" key="16">
    <source>
        <dbReference type="EMBL" id="MCS2610271.1"/>
    </source>
</evidence>
<evidence type="ECO:0000256" key="2">
    <source>
        <dbReference type="ARBA" id="ARBA00008531"/>
    </source>
</evidence>
<evidence type="ECO:0000256" key="11">
    <source>
        <dbReference type="ARBA" id="ARBA00023225"/>
    </source>
</evidence>
<comment type="subcellular location">
    <subcellularLocation>
        <location evidence="1">Cell membrane</location>
        <topology evidence="1">Peripheral membrane protein</topology>
        <orientation evidence="1">Cytoplasmic side</orientation>
    </subcellularLocation>
</comment>
<dbReference type="CDD" id="cd17873">
    <property type="entry name" value="FlhF"/>
    <property type="match status" value="1"/>
</dbReference>
<dbReference type="Gene3D" id="3.40.50.300">
    <property type="entry name" value="P-loop containing nucleotide triphosphate hydrolases"/>
    <property type="match status" value="1"/>
</dbReference>
<evidence type="ECO:0000256" key="1">
    <source>
        <dbReference type="ARBA" id="ARBA00004413"/>
    </source>
</evidence>
<proteinExistence type="inferred from homology"/>
<keyword evidence="8" id="KW-0653">Protein transport</keyword>
<name>A0ABT2EFA5_9GAMM</name>
<keyword evidence="10" id="KW-0472">Membrane</keyword>
<keyword evidence="17" id="KW-1185">Reference proteome</keyword>
<dbReference type="InterPro" id="IPR000897">
    <property type="entry name" value="SRP54_GTPase_dom"/>
</dbReference>
<evidence type="ECO:0000256" key="7">
    <source>
        <dbReference type="ARBA" id="ARBA00022795"/>
    </source>
</evidence>
<accession>A0ABT2EFA5</accession>
<feature type="domain" description="SRP54-type proteins GTP-binding" evidence="15">
    <location>
        <begin position="166"/>
        <end position="364"/>
    </location>
</feature>
<feature type="domain" description="AAA+ ATPase" evidence="14">
    <location>
        <begin position="165"/>
        <end position="306"/>
    </location>
</feature>
<gene>
    <name evidence="16" type="primary">flhF</name>
    <name evidence="16" type="ORF">LLY24_13185</name>
</gene>
<evidence type="ECO:0000256" key="8">
    <source>
        <dbReference type="ARBA" id="ARBA00022927"/>
    </source>
</evidence>
<organism evidence="16 17">
    <name type="scientific">Halomonas dongshanensis</name>
    <dbReference type="NCBI Taxonomy" id="2890835"/>
    <lineage>
        <taxon>Bacteria</taxon>
        <taxon>Pseudomonadati</taxon>
        <taxon>Pseudomonadota</taxon>
        <taxon>Gammaproteobacteria</taxon>
        <taxon>Oceanospirillales</taxon>
        <taxon>Halomonadaceae</taxon>
        <taxon>Halomonas</taxon>
    </lineage>
</organism>
<dbReference type="EMBL" id="JAJISC010000006">
    <property type="protein sequence ID" value="MCS2610271.1"/>
    <property type="molecule type" value="Genomic_DNA"/>
</dbReference>
<evidence type="ECO:0000259" key="14">
    <source>
        <dbReference type="SMART" id="SM00382"/>
    </source>
</evidence>
<comment type="similarity">
    <text evidence="2">Belongs to the GTP-binding SRP family.</text>
</comment>
<dbReference type="InterPro" id="IPR003593">
    <property type="entry name" value="AAA+_ATPase"/>
</dbReference>
<keyword evidence="16" id="KW-0969">Cilium</keyword>
<evidence type="ECO:0000256" key="6">
    <source>
        <dbReference type="ARBA" id="ARBA00022741"/>
    </source>
</evidence>
<keyword evidence="4" id="KW-0813">Transport</keyword>
<reference evidence="16" key="1">
    <citation type="submission" date="2021-11" db="EMBL/GenBank/DDBJ databases">
        <title>Halomonas sp., isolated from a coastal aquaculture zone in Dongshan Bay.</title>
        <authorList>
            <person name="Lin W."/>
        </authorList>
    </citation>
    <scope>NUCLEOTIDE SEQUENCE</scope>
    <source>
        <strain evidence="16">Yzlin-01</strain>
    </source>
</reference>
<evidence type="ECO:0000256" key="9">
    <source>
        <dbReference type="ARBA" id="ARBA00023134"/>
    </source>
</evidence>
<sequence length="713" mass="77591">MSVQRFVGPNSRDAMRQVREALGDDALILANRPTEGGIEILAMADNAVAALDTPMPARPPALARDATPWQAMSERLLREMQEMRELLDRRAPPKQSAPPSVRERLMTQLLAVGFSREIATEVLDGLPARLEGNAKASTEATQAWLSERLAARLITLESEAALLDRPGIVALVGPTGVGKTTTTAKLAARFVMRHGAASGALVTTDSFRIGAHEQLRIYARLLDVPMFALEADAPLDTLNERLQSATWVMVDTVGTSQRDQRVITQMAALKQTPVPVRLVLVLNAASQPDILEEVIERYRQAARAAGATLDDCIITKQDEAGRLGPLLDVIMRHDLRLLFGAHGQQVPEDLALIDPSALVAQALATARPDAPVHVPAASPARDILGQGRRVASLLERLRQRVAGFSQLEQLTALSGLPRSVQAARLETLQATPPVAEVLGICWGPRRRERGMDWALPDLGVDAEGRWTALAWPQHRQPAGWAARLEAQTTATQAAVHWLPVGLDAEAHAWLEAQLAPWVGAARASQRVVFQGERLTLGQLFAASQLGNALPLRFQGRALEQRSAYAEVTFTGLTTPLLAWCLELFDPESERVQARRYYVTPARLGSEAQALLATPLQAEGVAALTRRAWQLQKKYAEGDIDVELRLLLASGMAAAVMHLDVASDDGASTLRRDLLALVGRRQRRDTALLDALHHAFMTREAIRALSASYAEADE</sequence>
<dbReference type="PANTHER" id="PTHR43134">
    <property type="entry name" value="SIGNAL RECOGNITION PARTICLE RECEPTOR SUBUNIT ALPHA"/>
    <property type="match status" value="1"/>
</dbReference>
<evidence type="ECO:0000256" key="5">
    <source>
        <dbReference type="ARBA" id="ARBA00022475"/>
    </source>
</evidence>
<dbReference type="InterPro" id="IPR020006">
    <property type="entry name" value="FlhF"/>
</dbReference>